<sequence length="258" mass="27781">MKLKNKVALITGNGNGIGKTTALLLSKEGASIVGTDINEKSGKQTVNEINNQGGDAIFIQHDVSNDDNWKSVINKALSTFGTIDILFNNAGLFIIKPLLETTIEEWNHLMNVNVTGTFLGMKHVIPIMIENKGGVVINASSNAGLFGATGLTLYGASKGAVRIMTKDAAMEFAPYNIRVNSIHPGYIKTQMIEYAAKVANKEPEDQANFVPLKRLGNTLEVANMVLYLVSDEASYITGSEFVLDGGVSAGQSVWEQEE</sequence>
<dbReference type="Gene3D" id="3.40.50.720">
    <property type="entry name" value="NAD(P)-binding Rossmann-like Domain"/>
    <property type="match status" value="1"/>
</dbReference>
<reference evidence="3 4" key="1">
    <citation type="submission" date="2018-04" db="EMBL/GenBank/DDBJ databases">
        <title>Camelliibacillus theae gen. nov., sp. nov., isolated from Pu'er tea.</title>
        <authorList>
            <person name="Niu L."/>
        </authorList>
    </citation>
    <scope>NUCLEOTIDE SEQUENCE [LARGE SCALE GENOMIC DNA]</scope>
    <source>
        <strain evidence="3 4">T8</strain>
    </source>
</reference>
<keyword evidence="2" id="KW-0560">Oxidoreductase</keyword>
<dbReference type="Proteomes" id="UP000245998">
    <property type="component" value="Unassembled WGS sequence"/>
</dbReference>
<evidence type="ECO:0000256" key="1">
    <source>
        <dbReference type="ARBA" id="ARBA00006484"/>
    </source>
</evidence>
<dbReference type="RefSeq" id="WP_116553351.1">
    <property type="nucleotide sequence ID" value="NZ_QCZG01000003.1"/>
</dbReference>
<comment type="similarity">
    <text evidence="1">Belongs to the short-chain dehydrogenases/reductases (SDR) family.</text>
</comment>
<gene>
    <name evidence="3" type="ORF">DCC39_02745</name>
</gene>
<dbReference type="PANTHER" id="PTHR24321">
    <property type="entry name" value="DEHYDROGENASES, SHORT CHAIN"/>
    <property type="match status" value="1"/>
</dbReference>
<dbReference type="SUPFAM" id="SSF51735">
    <property type="entry name" value="NAD(P)-binding Rossmann-fold domains"/>
    <property type="match status" value="1"/>
</dbReference>
<evidence type="ECO:0000313" key="3">
    <source>
        <dbReference type="EMBL" id="PWA13065.1"/>
    </source>
</evidence>
<name>A0A2U1K739_9BACI</name>
<comment type="caution">
    <text evidence="3">The sequence shown here is derived from an EMBL/GenBank/DDBJ whole genome shotgun (WGS) entry which is preliminary data.</text>
</comment>
<dbReference type="AlphaFoldDB" id="A0A2U1K739"/>
<dbReference type="GO" id="GO:0008206">
    <property type="term" value="P:bile acid metabolic process"/>
    <property type="evidence" value="ECO:0007669"/>
    <property type="project" value="UniProtKB-ARBA"/>
</dbReference>
<dbReference type="InterPro" id="IPR020904">
    <property type="entry name" value="Sc_DH/Rdtase_CS"/>
</dbReference>
<dbReference type="OrthoDB" id="286404at2"/>
<dbReference type="GO" id="GO:0016491">
    <property type="term" value="F:oxidoreductase activity"/>
    <property type="evidence" value="ECO:0007669"/>
    <property type="project" value="UniProtKB-KW"/>
</dbReference>
<dbReference type="Pfam" id="PF13561">
    <property type="entry name" value="adh_short_C2"/>
    <property type="match status" value="1"/>
</dbReference>
<dbReference type="NCBIfam" id="NF005559">
    <property type="entry name" value="PRK07231.1"/>
    <property type="match status" value="1"/>
</dbReference>
<protein>
    <submittedName>
        <fullName evidence="3">Short-chain dehydrogenase</fullName>
    </submittedName>
</protein>
<evidence type="ECO:0000313" key="4">
    <source>
        <dbReference type="Proteomes" id="UP000245998"/>
    </source>
</evidence>
<dbReference type="PRINTS" id="PR00080">
    <property type="entry name" value="SDRFAMILY"/>
</dbReference>
<dbReference type="InterPro" id="IPR036291">
    <property type="entry name" value="NAD(P)-bd_dom_sf"/>
</dbReference>
<dbReference type="InterPro" id="IPR002347">
    <property type="entry name" value="SDR_fam"/>
</dbReference>
<accession>A0A2U1K739</accession>
<keyword evidence="4" id="KW-1185">Reference proteome</keyword>
<dbReference type="PANTHER" id="PTHR24321:SF8">
    <property type="entry name" value="ESTRADIOL 17-BETA-DEHYDROGENASE 8-RELATED"/>
    <property type="match status" value="1"/>
</dbReference>
<evidence type="ECO:0000256" key="2">
    <source>
        <dbReference type="ARBA" id="ARBA00023002"/>
    </source>
</evidence>
<dbReference type="PRINTS" id="PR00081">
    <property type="entry name" value="GDHRDH"/>
</dbReference>
<dbReference type="PROSITE" id="PS00061">
    <property type="entry name" value="ADH_SHORT"/>
    <property type="match status" value="1"/>
</dbReference>
<dbReference type="FunFam" id="3.40.50.720:FF:000084">
    <property type="entry name" value="Short-chain dehydrogenase reductase"/>
    <property type="match status" value="1"/>
</dbReference>
<organism evidence="3 4">
    <name type="scientific">Pueribacillus theae</name>
    <dbReference type="NCBI Taxonomy" id="2171751"/>
    <lineage>
        <taxon>Bacteria</taxon>
        <taxon>Bacillati</taxon>
        <taxon>Bacillota</taxon>
        <taxon>Bacilli</taxon>
        <taxon>Bacillales</taxon>
        <taxon>Bacillaceae</taxon>
        <taxon>Pueribacillus</taxon>
    </lineage>
</organism>
<dbReference type="EMBL" id="QCZG01000003">
    <property type="protein sequence ID" value="PWA13065.1"/>
    <property type="molecule type" value="Genomic_DNA"/>
</dbReference>
<proteinExistence type="inferred from homology"/>